<evidence type="ECO:0000256" key="2">
    <source>
        <dbReference type="SAM" id="Phobius"/>
    </source>
</evidence>
<feature type="compositionally biased region" description="Polar residues" evidence="1">
    <location>
        <begin position="10"/>
        <end position="20"/>
    </location>
</feature>
<dbReference type="EMBL" id="CADEAL010003323">
    <property type="protein sequence ID" value="CAB1444200.1"/>
    <property type="molecule type" value="Genomic_DNA"/>
</dbReference>
<protein>
    <submittedName>
        <fullName evidence="3">Uncharacterized protein</fullName>
    </submittedName>
</protein>
<dbReference type="Proteomes" id="UP001153269">
    <property type="component" value="Unassembled WGS sequence"/>
</dbReference>
<proteinExistence type="predicted"/>
<keyword evidence="2" id="KW-0812">Transmembrane</keyword>
<evidence type="ECO:0000256" key="1">
    <source>
        <dbReference type="SAM" id="MobiDB-lite"/>
    </source>
</evidence>
<dbReference type="AlphaFoldDB" id="A0A9N7V2D5"/>
<gene>
    <name evidence="3" type="ORF">PLEPLA_LOCUS31916</name>
</gene>
<feature type="transmembrane region" description="Helical" evidence="2">
    <location>
        <begin position="70"/>
        <end position="89"/>
    </location>
</feature>
<organism evidence="3 4">
    <name type="scientific">Pleuronectes platessa</name>
    <name type="common">European plaice</name>
    <dbReference type="NCBI Taxonomy" id="8262"/>
    <lineage>
        <taxon>Eukaryota</taxon>
        <taxon>Metazoa</taxon>
        <taxon>Chordata</taxon>
        <taxon>Craniata</taxon>
        <taxon>Vertebrata</taxon>
        <taxon>Euteleostomi</taxon>
        <taxon>Actinopterygii</taxon>
        <taxon>Neopterygii</taxon>
        <taxon>Teleostei</taxon>
        <taxon>Neoteleostei</taxon>
        <taxon>Acanthomorphata</taxon>
        <taxon>Carangaria</taxon>
        <taxon>Pleuronectiformes</taxon>
        <taxon>Pleuronectoidei</taxon>
        <taxon>Pleuronectidae</taxon>
        <taxon>Pleuronectes</taxon>
    </lineage>
</organism>
<accession>A0A9N7V2D5</accession>
<keyword evidence="2" id="KW-0472">Membrane</keyword>
<sequence>MATGFDKGATTGSSRCQSARENIVHRGGAQPEEERHFKYTLRDTSREEDRQGTLQNMKLELRHRQRTGRINSYLSHVVLVYTVCAIMTLPQSGPFFLPGQADHCNYVGISLGGSDPRSL</sequence>
<keyword evidence="4" id="KW-1185">Reference proteome</keyword>
<evidence type="ECO:0000313" key="3">
    <source>
        <dbReference type="EMBL" id="CAB1444200.1"/>
    </source>
</evidence>
<name>A0A9N7V2D5_PLEPL</name>
<reference evidence="3" key="1">
    <citation type="submission" date="2020-03" db="EMBL/GenBank/DDBJ databases">
        <authorList>
            <person name="Weist P."/>
        </authorList>
    </citation>
    <scope>NUCLEOTIDE SEQUENCE</scope>
</reference>
<evidence type="ECO:0000313" key="4">
    <source>
        <dbReference type="Proteomes" id="UP001153269"/>
    </source>
</evidence>
<keyword evidence="2" id="KW-1133">Transmembrane helix</keyword>
<feature type="region of interest" description="Disordered" evidence="1">
    <location>
        <begin position="1"/>
        <end position="35"/>
    </location>
</feature>
<comment type="caution">
    <text evidence="3">The sequence shown here is derived from an EMBL/GenBank/DDBJ whole genome shotgun (WGS) entry which is preliminary data.</text>
</comment>